<organism evidence="2 3">
    <name type="scientific">Vibrio maritimus</name>
    <dbReference type="NCBI Taxonomy" id="990268"/>
    <lineage>
        <taxon>Bacteria</taxon>
        <taxon>Pseudomonadati</taxon>
        <taxon>Pseudomonadota</taxon>
        <taxon>Gammaproteobacteria</taxon>
        <taxon>Vibrionales</taxon>
        <taxon>Vibrionaceae</taxon>
        <taxon>Vibrio</taxon>
    </lineage>
</organism>
<proteinExistence type="predicted"/>
<accession>A0A090SYI7</accession>
<dbReference type="AlphaFoldDB" id="A0A090SYI7"/>
<feature type="region of interest" description="Disordered" evidence="1">
    <location>
        <begin position="25"/>
        <end position="45"/>
    </location>
</feature>
<dbReference type="Proteomes" id="UP000029224">
    <property type="component" value="Unassembled WGS sequence"/>
</dbReference>
<name>A0A090SYI7_9VIBR</name>
<comment type="caution">
    <text evidence="2">The sequence shown here is derived from an EMBL/GenBank/DDBJ whole genome shotgun (WGS) entry which is preliminary data.</text>
</comment>
<evidence type="ECO:0000313" key="3">
    <source>
        <dbReference type="Proteomes" id="UP000029224"/>
    </source>
</evidence>
<feature type="compositionally biased region" description="Basic and acidic residues" evidence="1">
    <location>
        <begin position="26"/>
        <end position="45"/>
    </location>
</feature>
<dbReference type="EMBL" id="BBMT01000002">
    <property type="protein sequence ID" value="GAL32756.1"/>
    <property type="molecule type" value="Genomic_DNA"/>
</dbReference>
<keyword evidence="3" id="KW-1185">Reference proteome</keyword>
<evidence type="ECO:0000313" key="2">
    <source>
        <dbReference type="EMBL" id="GAL32756.1"/>
    </source>
</evidence>
<gene>
    <name evidence="2" type="ORF">JCM19240_6188</name>
</gene>
<reference evidence="2 3" key="1">
    <citation type="submission" date="2014-09" db="EMBL/GenBank/DDBJ databases">
        <title>Vibrio maritimus JCM 19240. (C210) whole genome shotgun sequence.</title>
        <authorList>
            <person name="Sawabe T."/>
            <person name="Meirelles P."/>
            <person name="Nakanishi M."/>
            <person name="Sayaka M."/>
            <person name="Hattori M."/>
            <person name="Ohkuma M."/>
        </authorList>
    </citation>
    <scope>NUCLEOTIDE SEQUENCE [LARGE SCALE GENOMIC DNA]</scope>
    <source>
        <strain evidence="2 3">JCM 19240</strain>
    </source>
</reference>
<sequence>MAAKSAPSKNTPTCMPFSSGKKYKLSCREKERNEQNFTDGEDHGA</sequence>
<feature type="region of interest" description="Disordered" evidence="1">
    <location>
        <begin position="1"/>
        <end position="20"/>
    </location>
</feature>
<reference evidence="2 3" key="2">
    <citation type="submission" date="2014-09" db="EMBL/GenBank/DDBJ databases">
        <authorList>
            <consortium name="NBRP consortium"/>
            <person name="Sawabe T."/>
            <person name="Meirelles P."/>
            <person name="Nakanishi M."/>
            <person name="Sayaka M."/>
            <person name="Hattori M."/>
            <person name="Ohkuma M."/>
        </authorList>
    </citation>
    <scope>NUCLEOTIDE SEQUENCE [LARGE SCALE GENOMIC DNA]</scope>
    <source>
        <strain evidence="2 3">JCM 19240</strain>
    </source>
</reference>
<evidence type="ECO:0000256" key="1">
    <source>
        <dbReference type="SAM" id="MobiDB-lite"/>
    </source>
</evidence>
<protein>
    <submittedName>
        <fullName evidence="2">Uncharacterized protein</fullName>
    </submittedName>
</protein>